<accession>A0ABP9DL61</accession>
<comment type="caution">
    <text evidence="5">The sequence shown here is derived from an EMBL/GenBank/DDBJ whole genome shotgun (WGS) entry which is preliminary data.</text>
</comment>
<evidence type="ECO:0000256" key="3">
    <source>
        <dbReference type="ARBA" id="ARBA00023237"/>
    </source>
</evidence>
<dbReference type="InterPro" id="IPR037066">
    <property type="entry name" value="Plug_dom_sf"/>
</dbReference>
<organism evidence="5 6">
    <name type="scientific">Algivirga pacifica</name>
    <dbReference type="NCBI Taxonomy" id="1162670"/>
    <lineage>
        <taxon>Bacteria</taxon>
        <taxon>Pseudomonadati</taxon>
        <taxon>Bacteroidota</taxon>
        <taxon>Cytophagia</taxon>
        <taxon>Cytophagales</taxon>
        <taxon>Flammeovirgaceae</taxon>
        <taxon>Algivirga</taxon>
    </lineage>
</organism>
<reference evidence="6" key="1">
    <citation type="journal article" date="2019" name="Int. J. Syst. Evol. Microbiol.">
        <title>The Global Catalogue of Microorganisms (GCM) 10K type strain sequencing project: providing services to taxonomists for standard genome sequencing and annotation.</title>
        <authorList>
            <consortium name="The Broad Institute Genomics Platform"/>
            <consortium name="The Broad Institute Genome Sequencing Center for Infectious Disease"/>
            <person name="Wu L."/>
            <person name="Ma J."/>
        </authorList>
    </citation>
    <scope>NUCLEOTIDE SEQUENCE [LARGE SCALE GENOMIC DNA]</scope>
    <source>
        <strain evidence="6">JCM 18326</strain>
    </source>
</reference>
<keyword evidence="5" id="KW-0675">Receptor</keyword>
<feature type="domain" description="TonB-dependent receptor plug" evidence="4">
    <location>
        <begin position="221"/>
        <end position="295"/>
    </location>
</feature>
<evidence type="ECO:0000313" key="6">
    <source>
        <dbReference type="Proteomes" id="UP001500298"/>
    </source>
</evidence>
<evidence type="ECO:0000259" key="4">
    <source>
        <dbReference type="Pfam" id="PF07715"/>
    </source>
</evidence>
<dbReference type="SUPFAM" id="SSF56935">
    <property type="entry name" value="Porins"/>
    <property type="match status" value="1"/>
</dbReference>
<name>A0ABP9DL61_9BACT</name>
<evidence type="ECO:0000313" key="5">
    <source>
        <dbReference type="EMBL" id="GAA4848586.1"/>
    </source>
</evidence>
<dbReference type="InterPro" id="IPR012910">
    <property type="entry name" value="Plug_dom"/>
</dbReference>
<gene>
    <name evidence="5" type="ORF">GCM10023331_36620</name>
</gene>
<dbReference type="SUPFAM" id="SSF49464">
    <property type="entry name" value="Carboxypeptidase regulatory domain-like"/>
    <property type="match status" value="1"/>
</dbReference>
<dbReference type="EMBL" id="BAABJX010000059">
    <property type="protein sequence ID" value="GAA4848586.1"/>
    <property type="molecule type" value="Genomic_DNA"/>
</dbReference>
<dbReference type="Gene3D" id="2.170.130.10">
    <property type="entry name" value="TonB-dependent receptor, plug domain"/>
    <property type="match status" value="1"/>
</dbReference>
<evidence type="ECO:0000256" key="1">
    <source>
        <dbReference type="ARBA" id="ARBA00004442"/>
    </source>
</evidence>
<keyword evidence="3" id="KW-0998">Cell outer membrane</keyword>
<keyword evidence="2" id="KW-0472">Membrane</keyword>
<dbReference type="InterPro" id="IPR008969">
    <property type="entry name" value="CarboxyPept-like_regulatory"/>
</dbReference>
<dbReference type="RefSeq" id="WP_345374474.1">
    <property type="nucleotide sequence ID" value="NZ_BAABJX010000059.1"/>
</dbReference>
<sequence length="837" mass="94790">MLSGKSLIITFFLLLIYFQGAAQQSSDSTISLKQALHEITEVYEVRFSYIEEKVEAITLTPLKDFSSLEECLSYMESTYPLEITPIHQQLYSVQVTLPSNICAYVMDGKTSLPLPYASLKSNYTQGLTDENAYFQWPIHSITDTLTISYTGYQSLSIPLVSIDADSCRYIALSPKSLTMDEVIIEDYILKGIQQKLDGNITLQLPAMNMVPGLAEKDALHSLQVLPGIYSVQETVSGLNIRGGTHDQNLILWEGLRMYQSGHFFGLISAFNPTFTQEVSVLKGGRTAAWGEGVSGSISLKNKEKHISELNTSAHLNLLSAGVGMQIPINSRNTLQLSTRRSIADLWRSPTYQKYYERAFRGTDVFQANENTDSNTEEDFQFHDINLHYSFQRTAKEAIHLDFMHIQNDISYAESGVYNEILTSRESSLQQRQQAAGITYQKQWNEALSSELRLGGTLYLLSGINHDIAYGQEQQQQNEVTDLQLQLKGDYQFSPLLQIQFGYQASEVGIRSFNKINIPSLLIDSRNVTVNQAVFGDVSWNNRRQTTYIQAGVRGNHYQKAKAFTLEPRLRLRQTITPFYAIAITAESSSQSILQLIDQQQDFLGVEKRRWVMANNENIPLLKGKQLSLENTFKKKGVLLSAEIYWKKIDGILSKSQGFLNQYTYTDTQGKYDTYGLDVLVNYQYKTIGSWLSYSLSESNYTFPALSTSFFPNNVDLRHIASTGISYNHYPWAIAYGLHWHSGLPYTPAEEINEETIIYSTPNSARLSAYSRMDLSAKYTFTIGKVTGNAGLSLWNTFNKENIIEQYYRQDQVKGIISQTQFALMRTPNLQVGVTLMW</sequence>
<dbReference type="Proteomes" id="UP001500298">
    <property type="component" value="Unassembled WGS sequence"/>
</dbReference>
<protein>
    <submittedName>
        <fullName evidence="5">TonB-dependent receptor</fullName>
    </submittedName>
</protein>
<evidence type="ECO:0000256" key="2">
    <source>
        <dbReference type="ARBA" id="ARBA00023136"/>
    </source>
</evidence>
<dbReference type="InterPro" id="IPR036942">
    <property type="entry name" value="Beta-barrel_TonB_sf"/>
</dbReference>
<keyword evidence="6" id="KW-1185">Reference proteome</keyword>
<dbReference type="Gene3D" id="2.40.170.20">
    <property type="entry name" value="TonB-dependent receptor, beta-barrel domain"/>
    <property type="match status" value="1"/>
</dbReference>
<dbReference type="Pfam" id="PF07715">
    <property type="entry name" value="Plug"/>
    <property type="match status" value="1"/>
</dbReference>
<comment type="subcellular location">
    <subcellularLocation>
        <location evidence="1">Cell outer membrane</location>
    </subcellularLocation>
</comment>
<proteinExistence type="predicted"/>